<keyword evidence="3" id="KW-1185">Reference proteome</keyword>
<evidence type="ECO:0000256" key="1">
    <source>
        <dbReference type="SAM" id="MobiDB-lite"/>
    </source>
</evidence>
<proteinExistence type="predicted"/>
<accession>A0A081BDJ0</accession>
<name>A0A081BDJ0_9HYPH</name>
<dbReference type="RefSeq" id="WP_197052933.1">
    <property type="nucleotide sequence ID" value="NZ_BBIO01000015.1"/>
</dbReference>
<dbReference type="STRING" id="1333998.M2A_2607"/>
<dbReference type="EMBL" id="BBIO01000015">
    <property type="protein sequence ID" value="GAK46108.1"/>
    <property type="molecule type" value="Genomic_DNA"/>
</dbReference>
<reference evidence="2 3" key="1">
    <citation type="submission" date="2014-07" db="EMBL/GenBank/DDBJ databases">
        <title>Tepidicaulis marinum gen. nov., sp. nov., a novel marine bacterium denitrifying nitrate to nitrous oxide strictly under microaerobic conditions.</title>
        <authorList>
            <person name="Takeuchi M."/>
            <person name="Yamagishi T."/>
            <person name="Kamagata Y."/>
            <person name="Oshima K."/>
            <person name="Hattori M."/>
            <person name="Katayama T."/>
            <person name="Hanada S."/>
            <person name="Tamaki H."/>
            <person name="Marumo K."/>
            <person name="Maeda H."/>
            <person name="Nedachi M."/>
            <person name="Iwasaki W."/>
            <person name="Suwa Y."/>
            <person name="Sakata S."/>
        </authorList>
    </citation>
    <scope>NUCLEOTIDE SEQUENCE [LARGE SCALE GENOMIC DNA]</scope>
    <source>
        <strain evidence="2 3">MA2</strain>
    </source>
</reference>
<protein>
    <submittedName>
        <fullName evidence="2">Conserved protein</fullName>
    </submittedName>
</protein>
<dbReference type="eggNOG" id="ENOG5032HB8">
    <property type="taxonomic scope" value="Bacteria"/>
</dbReference>
<feature type="compositionally biased region" description="Polar residues" evidence="1">
    <location>
        <begin position="1"/>
        <end position="14"/>
    </location>
</feature>
<gene>
    <name evidence="2" type="ORF">M2A_2607</name>
</gene>
<dbReference type="AlphaFoldDB" id="A0A081BDJ0"/>
<evidence type="ECO:0000313" key="2">
    <source>
        <dbReference type="EMBL" id="GAK46108.1"/>
    </source>
</evidence>
<comment type="caution">
    <text evidence="2">The sequence shown here is derived from an EMBL/GenBank/DDBJ whole genome shotgun (WGS) entry which is preliminary data.</text>
</comment>
<dbReference type="Proteomes" id="UP000028702">
    <property type="component" value="Unassembled WGS sequence"/>
</dbReference>
<feature type="region of interest" description="Disordered" evidence="1">
    <location>
        <begin position="1"/>
        <end position="23"/>
    </location>
</feature>
<organism evidence="2 3">
    <name type="scientific">Tepidicaulis marinus</name>
    <dbReference type="NCBI Taxonomy" id="1333998"/>
    <lineage>
        <taxon>Bacteria</taxon>
        <taxon>Pseudomonadati</taxon>
        <taxon>Pseudomonadota</taxon>
        <taxon>Alphaproteobacteria</taxon>
        <taxon>Hyphomicrobiales</taxon>
        <taxon>Parvibaculaceae</taxon>
        <taxon>Tepidicaulis</taxon>
    </lineage>
</organism>
<evidence type="ECO:0000313" key="3">
    <source>
        <dbReference type="Proteomes" id="UP000028702"/>
    </source>
</evidence>
<sequence length="193" mass="21187">MTGTDKQTASTAQPDSARPIGGIGYPRTLGKVARGKNIHEDTLLATDYLNHFNEIVMLLDMVADIPECMEDAREWRPKSYADHFRDSCFQDKELAILAYENAPIRYRLPFDHLVTQMDATALAGLKAIEAAIAAGDEVRTKSTVSAVTGQLRQYIDLTSAIINGHNMTCEQDEIDALLASEDVDDLAALLKSS</sequence>